<accession>A0ABV8NTU8</accession>
<dbReference type="PANTHER" id="PTHR39624">
    <property type="entry name" value="PROTEIN INVOLVED IN RIMO-MEDIATED BETA-METHYLTHIOLATION OF RIBOSOMAL PROTEIN S12 YCAO"/>
    <property type="match status" value="1"/>
</dbReference>
<keyword evidence="1" id="KW-0560">Oxidoreductase</keyword>
<dbReference type="RefSeq" id="WP_217962856.1">
    <property type="nucleotide sequence ID" value="NZ_JAHTBN010000001.1"/>
</dbReference>
<evidence type="ECO:0000313" key="2">
    <source>
        <dbReference type="Proteomes" id="UP001595848"/>
    </source>
</evidence>
<comment type="caution">
    <text evidence="1">The sequence shown here is derived from an EMBL/GenBank/DDBJ whole genome shotgun (WGS) entry which is preliminary data.</text>
</comment>
<dbReference type="EC" id="1.11.1.-" evidence="1"/>
<name>A0ABV8NTU8_9BURK</name>
<dbReference type="InterPro" id="IPR003718">
    <property type="entry name" value="OsmC/Ohr_fam"/>
</dbReference>
<proteinExistence type="predicted"/>
<dbReference type="Proteomes" id="UP001595848">
    <property type="component" value="Unassembled WGS sequence"/>
</dbReference>
<dbReference type="PANTHER" id="PTHR39624:SF2">
    <property type="entry name" value="OSMC-LIKE PROTEIN"/>
    <property type="match status" value="1"/>
</dbReference>
<protein>
    <submittedName>
        <fullName evidence="1">OsmC family protein</fullName>
        <ecNumber evidence="1">1.11.1.-</ecNumber>
    </submittedName>
</protein>
<dbReference type="EMBL" id="JBHSBV010000001">
    <property type="protein sequence ID" value="MFC4199448.1"/>
    <property type="molecule type" value="Genomic_DNA"/>
</dbReference>
<sequence length="137" mass="15298">MSETYTNEIDCATTTAGEYPQTLRVRAHTLHADVGPEAGSVDSAPSPHDYFDAALASCKALTATWYAKRHDIPLERVATRVERDSHEERLGKYHLRVHLDFQGPLTDAQRETLRQVAAKCPIHKLMTQVTIDIETVA</sequence>
<reference evidence="2" key="1">
    <citation type="journal article" date="2019" name="Int. J. Syst. Evol. Microbiol.">
        <title>The Global Catalogue of Microorganisms (GCM) 10K type strain sequencing project: providing services to taxonomists for standard genome sequencing and annotation.</title>
        <authorList>
            <consortium name="The Broad Institute Genomics Platform"/>
            <consortium name="The Broad Institute Genome Sequencing Center for Infectious Disease"/>
            <person name="Wu L."/>
            <person name="Ma J."/>
        </authorList>
    </citation>
    <scope>NUCLEOTIDE SEQUENCE [LARGE SCALE GENOMIC DNA]</scope>
    <source>
        <strain evidence="2">LMG 24813</strain>
    </source>
</reference>
<evidence type="ECO:0000313" key="1">
    <source>
        <dbReference type="EMBL" id="MFC4199448.1"/>
    </source>
</evidence>
<keyword evidence="1" id="KW-0575">Peroxidase</keyword>
<organism evidence="1 2">
    <name type="scientific">Candidimonas humi</name>
    <dbReference type="NCBI Taxonomy" id="683355"/>
    <lineage>
        <taxon>Bacteria</taxon>
        <taxon>Pseudomonadati</taxon>
        <taxon>Pseudomonadota</taxon>
        <taxon>Betaproteobacteria</taxon>
        <taxon>Burkholderiales</taxon>
        <taxon>Alcaligenaceae</taxon>
        <taxon>Candidimonas</taxon>
    </lineage>
</organism>
<dbReference type="Pfam" id="PF02566">
    <property type="entry name" value="OsmC"/>
    <property type="match status" value="1"/>
</dbReference>
<gene>
    <name evidence="1" type="ORF">ACFOY1_00660</name>
</gene>
<dbReference type="GO" id="GO:0004601">
    <property type="term" value="F:peroxidase activity"/>
    <property type="evidence" value="ECO:0007669"/>
    <property type="project" value="UniProtKB-KW"/>
</dbReference>
<keyword evidence="2" id="KW-1185">Reference proteome</keyword>